<organism evidence="1 2">
    <name type="scientific">Orenia marismortui</name>
    <dbReference type="NCBI Taxonomy" id="46469"/>
    <lineage>
        <taxon>Bacteria</taxon>
        <taxon>Bacillati</taxon>
        <taxon>Bacillota</taxon>
        <taxon>Clostridia</taxon>
        <taxon>Halanaerobiales</taxon>
        <taxon>Halobacteroidaceae</taxon>
        <taxon>Orenia</taxon>
    </lineage>
</organism>
<dbReference type="Proteomes" id="UP000295832">
    <property type="component" value="Unassembled WGS sequence"/>
</dbReference>
<evidence type="ECO:0000313" key="2">
    <source>
        <dbReference type="Proteomes" id="UP000295832"/>
    </source>
</evidence>
<protein>
    <submittedName>
        <fullName evidence="1">Uncharacterized protein</fullName>
    </submittedName>
</protein>
<proteinExistence type="predicted"/>
<comment type="caution">
    <text evidence="1">The sequence shown here is derived from an EMBL/GenBank/DDBJ whole genome shotgun (WGS) entry which is preliminary data.</text>
</comment>
<accession>A0A4R8GYS6</accession>
<gene>
    <name evidence="1" type="ORF">C7959_11168</name>
</gene>
<evidence type="ECO:0000313" key="1">
    <source>
        <dbReference type="EMBL" id="TDX51672.1"/>
    </source>
</evidence>
<sequence length="149" mass="18261">MIVIYNYNNRYFVIEKRKKVIYLNKIFILEVLIIKKRDRYKELWIWHLGEYIRIKYEGNLKKEDMFEIINNNHNQFQVSPYEADKLYIGTLNSKRKGRREKNKIPKAVGEWEKLTPIRVIVAIKQAKYEHQFEEEISIYPFPYDLTQDL</sequence>
<reference evidence="1 2" key="1">
    <citation type="submission" date="2019-03" db="EMBL/GenBank/DDBJ databases">
        <title>Subsurface microbial communities from deep shales in Ohio and West Virginia, USA.</title>
        <authorList>
            <person name="Wrighton K."/>
        </authorList>
    </citation>
    <scope>NUCLEOTIDE SEQUENCE [LARGE SCALE GENOMIC DNA]</scope>
    <source>
        <strain evidence="1 2">MSL 6dP</strain>
    </source>
</reference>
<keyword evidence="2" id="KW-1185">Reference proteome</keyword>
<dbReference type="EMBL" id="SOEG01000011">
    <property type="protein sequence ID" value="TDX51672.1"/>
    <property type="molecule type" value="Genomic_DNA"/>
</dbReference>
<dbReference type="AlphaFoldDB" id="A0A4R8GYS6"/>
<name>A0A4R8GYS6_9FIRM</name>